<evidence type="ECO:0000313" key="11">
    <source>
        <dbReference type="EMBL" id="CDS36800.1"/>
    </source>
</evidence>
<dbReference type="PANTHER" id="PTHR11214">
    <property type="entry name" value="BETA-1,3-N-ACETYLGLUCOSAMINYLTRANSFERASE"/>
    <property type="match status" value="1"/>
</dbReference>
<dbReference type="Proteomes" id="UP000017246">
    <property type="component" value="Unassembled WGS sequence"/>
</dbReference>
<evidence type="ECO:0000256" key="5">
    <source>
        <dbReference type="ARBA" id="ARBA00022692"/>
    </source>
</evidence>
<dbReference type="PANTHER" id="PTHR11214:SF314">
    <property type="entry name" value="HEXOSYLTRANSFERASE"/>
    <property type="match status" value="1"/>
</dbReference>
<dbReference type="EC" id="2.4.1.-" evidence="10"/>
<sequence length="469" mass="54088">MSAKLMAYPTRRIRQLEALATNGVPYGLIAIILFFVIEVQILSSSIDHILRKQMQLIREGEEIEYKNGMENTIPSTVCRWPPSEIGNIVVKEVFNITLCVRGSLQPRRRKRAKAYTLNELFGLSKMTGSFAFDEFSLLPRRFWGRMRVPAAYLTYPQDVPITDVVEAIKRGLPVLEMPDYNFPITILSAPKSACREGEQYDLVIVFKSALLAWNARSSIREYMHYEKSRGSGMKVGVVFSVGLPRKHGGRMFDRDGEVISLPGSAGDLLEMYDGREAEVMARIYKEMQTYDDILLADYEDTYYNLTWKTVTNYRWMSAFCRVEDVKLFMTVDDDHRVNLSMVAAFLNRVPQYTRRNSIFGSVARRDFAHRSPRNKLYLSFREFPWDRMYPYARGFAQLVGPDIVADVAIATAYTRYNYAPEDVYIGMVALKLGIPVYEEATMYDHDLYRRRNGKRRPVMVALAKYFPTA</sequence>
<accession>A0A068Y2Y5</accession>
<evidence type="ECO:0000256" key="3">
    <source>
        <dbReference type="ARBA" id="ARBA00022676"/>
    </source>
</evidence>
<feature type="transmembrane region" description="Helical" evidence="10">
    <location>
        <begin position="20"/>
        <end position="42"/>
    </location>
</feature>
<evidence type="ECO:0000256" key="6">
    <source>
        <dbReference type="ARBA" id="ARBA00022968"/>
    </source>
</evidence>
<organism evidence="11 12">
    <name type="scientific">Echinococcus multilocularis</name>
    <name type="common">Fox tapeworm</name>
    <dbReference type="NCBI Taxonomy" id="6211"/>
    <lineage>
        <taxon>Eukaryota</taxon>
        <taxon>Metazoa</taxon>
        <taxon>Spiralia</taxon>
        <taxon>Lophotrochozoa</taxon>
        <taxon>Platyhelminthes</taxon>
        <taxon>Cestoda</taxon>
        <taxon>Eucestoda</taxon>
        <taxon>Cyclophyllidea</taxon>
        <taxon>Taeniidae</taxon>
        <taxon>Echinococcus</taxon>
    </lineage>
</organism>
<evidence type="ECO:0000256" key="9">
    <source>
        <dbReference type="ARBA" id="ARBA00023136"/>
    </source>
</evidence>
<keyword evidence="12" id="KW-1185">Reference proteome</keyword>
<dbReference type="GO" id="GO:0000139">
    <property type="term" value="C:Golgi membrane"/>
    <property type="evidence" value="ECO:0007669"/>
    <property type="project" value="UniProtKB-SubCell"/>
</dbReference>
<proteinExistence type="inferred from homology"/>
<evidence type="ECO:0000256" key="1">
    <source>
        <dbReference type="ARBA" id="ARBA00004323"/>
    </source>
</evidence>
<reference evidence="11" key="2">
    <citation type="submission" date="2015-11" db="EMBL/GenBank/DDBJ databases">
        <authorList>
            <person name="Zhang Y."/>
            <person name="Guo Z."/>
        </authorList>
    </citation>
    <scope>NUCLEOTIDE SEQUENCE</scope>
</reference>
<evidence type="ECO:0000256" key="7">
    <source>
        <dbReference type="ARBA" id="ARBA00022989"/>
    </source>
</evidence>
<keyword evidence="9 10" id="KW-0472">Membrane</keyword>
<dbReference type="OMA" id="KSACREG"/>
<evidence type="ECO:0000256" key="10">
    <source>
        <dbReference type="RuleBase" id="RU363063"/>
    </source>
</evidence>
<keyword evidence="7 10" id="KW-1133">Transmembrane helix</keyword>
<evidence type="ECO:0000313" key="12">
    <source>
        <dbReference type="Proteomes" id="UP000017246"/>
    </source>
</evidence>
<keyword evidence="6 10" id="KW-0735">Signal-anchor</keyword>
<dbReference type="EMBL" id="LN901740">
    <property type="protein sequence ID" value="CDS36800.1"/>
    <property type="molecule type" value="Genomic_DNA"/>
</dbReference>
<dbReference type="Pfam" id="PF01762">
    <property type="entry name" value="Galactosyl_T"/>
    <property type="match status" value="1"/>
</dbReference>
<comment type="subcellular location">
    <subcellularLocation>
        <location evidence="1 10">Golgi apparatus membrane</location>
        <topology evidence="1 10">Single-pass type II membrane protein</topology>
    </subcellularLocation>
</comment>
<dbReference type="GO" id="GO:0006493">
    <property type="term" value="P:protein O-linked glycosylation"/>
    <property type="evidence" value="ECO:0007669"/>
    <property type="project" value="TreeGrafter"/>
</dbReference>
<dbReference type="AlphaFoldDB" id="A0A068Y2Y5"/>
<evidence type="ECO:0000256" key="8">
    <source>
        <dbReference type="ARBA" id="ARBA00023034"/>
    </source>
</evidence>
<name>A0A068Y2Y5_ECHMU</name>
<dbReference type="eggNOG" id="KOG2287">
    <property type="taxonomic scope" value="Eukaryota"/>
</dbReference>
<gene>
    <name evidence="11" type="ORF">EmuJ_000397200</name>
</gene>
<evidence type="ECO:0000256" key="4">
    <source>
        <dbReference type="ARBA" id="ARBA00022679"/>
    </source>
</evidence>
<dbReference type="Gene3D" id="3.90.550.50">
    <property type="match status" value="1"/>
</dbReference>
<dbReference type="GO" id="GO:0016758">
    <property type="term" value="F:hexosyltransferase activity"/>
    <property type="evidence" value="ECO:0007669"/>
    <property type="project" value="InterPro"/>
</dbReference>
<keyword evidence="3 10" id="KW-0328">Glycosyltransferase</keyword>
<keyword evidence="5 10" id="KW-0812">Transmembrane</keyword>
<keyword evidence="8 10" id="KW-0333">Golgi apparatus</keyword>
<protein>
    <recommendedName>
        <fullName evidence="10">Hexosyltransferase</fullName>
        <ecNumber evidence="10">2.4.1.-</ecNumber>
    </recommendedName>
</protein>
<reference evidence="11" key="1">
    <citation type="journal article" date="2013" name="Nature">
        <title>The genomes of four tapeworm species reveal adaptations to parasitism.</title>
        <authorList>
            <person name="Tsai I.J."/>
            <person name="Zarowiecki M."/>
            <person name="Holroyd N."/>
            <person name="Garciarrubio A."/>
            <person name="Sanchez-Flores A."/>
            <person name="Brooks K.L."/>
            <person name="Tracey A."/>
            <person name="Bobes R.J."/>
            <person name="Fragoso G."/>
            <person name="Sciutto E."/>
            <person name="Aslett M."/>
            <person name="Beasley H."/>
            <person name="Bennett H.M."/>
            <person name="Cai J."/>
            <person name="Camicia F."/>
            <person name="Clark R."/>
            <person name="Cucher M."/>
            <person name="De Silva N."/>
            <person name="Day T.A."/>
            <person name="Deplazes P."/>
            <person name="Estrada K."/>
            <person name="Fernandez C."/>
            <person name="Holland P.W."/>
            <person name="Hou J."/>
            <person name="Hu S."/>
            <person name="Huckvale T."/>
            <person name="Hung S.S."/>
            <person name="Kamenetzky L."/>
            <person name="Keane J.A."/>
            <person name="Kiss F."/>
            <person name="Koziol U."/>
            <person name="Lambert O."/>
            <person name="Liu K."/>
            <person name="Luo X."/>
            <person name="Luo Y."/>
            <person name="Macchiaroli N."/>
            <person name="Nichol S."/>
            <person name="Paps J."/>
            <person name="Parkinson J."/>
            <person name="Pouchkina-Stantcheva N."/>
            <person name="Riddiford N."/>
            <person name="Rosenzvit M."/>
            <person name="Salinas G."/>
            <person name="Wasmuth J.D."/>
            <person name="Zamanian M."/>
            <person name="Zheng Y."/>
            <person name="Cai X."/>
            <person name="Soberon X."/>
            <person name="Olson P.D."/>
            <person name="Laclette J.P."/>
            <person name="Brehm K."/>
            <person name="Berriman M."/>
            <person name="Garciarrubio A."/>
            <person name="Bobes R.J."/>
            <person name="Fragoso G."/>
            <person name="Sanchez-Flores A."/>
            <person name="Estrada K."/>
            <person name="Cevallos M.A."/>
            <person name="Morett E."/>
            <person name="Gonzalez V."/>
            <person name="Portillo T."/>
            <person name="Ochoa-Leyva A."/>
            <person name="Jose M.V."/>
            <person name="Sciutto E."/>
            <person name="Landa A."/>
            <person name="Jimenez L."/>
            <person name="Valdes V."/>
            <person name="Carrero J.C."/>
            <person name="Larralde C."/>
            <person name="Morales-Montor J."/>
            <person name="Limon-Lason J."/>
            <person name="Soberon X."/>
            <person name="Laclette J.P."/>
        </authorList>
    </citation>
    <scope>NUCLEOTIDE SEQUENCE [LARGE SCALE GENOMIC DNA]</scope>
</reference>
<keyword evidence="4 11" id="KW-0808">Transferase</keyword>
<evidence type="ECO:0000256" key="2">
    <source>
        <dbReference type="ARBA" id="ARBA00008661"/>
    </source>
</evidence>
<comment type="similarity">
    <text evidence="2 10">Belongs to the glycosyltransferase 31 family.</text>
</comment>
<dbReference type="InterPro" id="IPR002659">
    <property type="entry name" value="Glyco_trans_31"/>
</dbReference>
<dbReference type="OrthoDB" id="2139606at2759"/>